<proteinExistence type="predicted"/>
<dbReference type="RefSeq" id="WP_149105173.1">
    <property type="nucleotide sequence ID" value="NZ_JBHLWO010000001.1"/>
</dbReference>
<name>A0ABV6HFW8_9SPHI</name>
<dbReference type="PROSITE" id="PS50059">
    <property type="entry name" value="FKBP_PPIASE"/>
    <property type="match status" value="1"/>
</dbReference>
<dbReference type="InterPro" id="IPR001179">
    <property type="entry name" value="PPIase_FKBP_dom"/>
</dbReference>
<comment type="caution">
    <text evidence="6">The sequence shown here is derived from an EMBL/GenBank/DDBJ whole genome shotgun (WGS) entry which is preliminary data.</text>
</comment>
<dbReference type="InterPro" id="IPR046357">
    <property type="entry name" value="PPIase_dom_sf"/>
</dbReference>
<keyword evidence="4 6" id="KW-0413">Isomerase</keyword>
<keyword evidence="7" id="KW-1185">Reference proteome</keyword>
<evidence type="ECO:0000313" key="7">
    <source>
        <dbReference type="Proteomes" id="UP001589774"/>
    </source>
</evidence>
<dbReference type="EMBL" id="JBHLWO010000001">
    <property type="protein sequence ID" value="MFC0317778.1"/>
    <property type="molecule type" value="Genomic_DNA"/>
</dbReference>
<sequence length="187" mass="21051">MAVSCDKEEVYVYDQQLVLEREAPMIASYITAHGLSDSAKLHQETGIWYVLSDSGTTAVDYLTIDSTTNKEQLKNKLIRVKYTARMLDSTIFEENTSLDSIPYKPLLTSETDTGRILAWKIAFYPKSVGGLLEGGLRIGAKIRIITPSVYGYQDRPYGIVKENSPLDYELEVLDITDADKPKTMRKN</sequence>
<gene>
    <name evidence="6" type="ORF">ACFFI0_05635</name>
</gene>
<reference evidence="6 7" key="1">
    <citation type="submission" date="2024-09" db="EMBL/GenBank/DDBJ databases">
        <authorList>
            <person name="Sun Q."/>
            <person name="Mori K."/>
        </authorList>
    </citation>
    <scope>NUCLEOTIDE SEQUENCE [LARGE SCALE GENOMIC DNA]</scope>
    <source>
        <strain evidence="6 7">CCM 7765</strain>
    </source>
</reference>
<protein>
    <recommendedName>
        <fullName evidence="2 4">peptidylprolyl isomerase</fullName>
        <ecNumber evidence="2 4">5.2.1.8</ecNumber>
    </recommendedName>
</protein>
<dbReference type="Proteomes" id="UP001589774">
    <property type="component" value="Unassembled WGS sequence"/>
</dbReference>
<comment type="catalytic activity">
    <reaction evidence="1 4">
        <text>[protein]-peptidylproline (omega=180) = [protein]-peptidylproline (omega=0)</text>
        <dbReference type="Rhea" id="RHEA:16237"/>
        <dbReference type="Rhea" id="RHEA-COMP:10747"/>
        <dbReference type="Rhea" id="RHEA-COMP:10748"/>
        <dbReference type="ChEBI" id="CHEBI:83833"/>
        <dbReference type="ChEBI" id="CHEBI:83834"/>
        <dbReference type="EC" id="5.2.1.8"/>
    </reaction>
</comment>
<dbReference type="SUPFAM" id="SSF54534">
    <property type="entry name" value="FKBP-like"/>
    <property type="match status" value="1"/>
</dbReference>
<accession>A0ABV6HFW8</accession>
<evidence type="ECO:0000256" key="3">
    <source>
        <dbReference type="ARBA" id="ARBA00023110"/>
    </source>
</evidence>
<evidence type="ECO:0000259" key="5">
    <source>
        <dbReference type="PROSITE" id="PS50059"/>
    </source>
</evidence>
<evidence type="ECO:0000256" key="1">
    <source>
        <dbReference type="ARBA" id="ARBA00000971"/>
    </source>
</evidence>
<evidence type="ECO:0000256" key="4">
    <source>
        <dbReference type="PROSITE-ProRule" id="PRU00277"/>
    </source>
</evidence>
<evidence type="ECO:0000256" key="2">
    <source>
        <dbReference type="ARBA" id="ARBA00013194"/>
    </source>
</evidence>
<organism evidence="6 7">
    <name type="scientific">Olivibacter oleidegradans</name>
    <dbReference type="NCBI Taxonomy" id="760123"/>
    <lineage>
        <taxon>Bacteria</taxon>
        <taxon>Pseudomonadati</taxon>
        <taxon>Bacteroidota</taxon>
        <taxon>Sphingobacteriia</taxon>
        <taxon>Sphingobacteriales</taxon>
        <taxon>Sphingobacteriaceae</taxon>
        <taxon>Olivibacter</taxon>
    </lineage>
</organism>
<dbReference type="Gene3D" id="3.10.50.40">
    <property type="match status" value="1"/>
</dbReference>
<dbReference type="GO" id="GO:0003755">
    <property type="term" value="F:peptidyl-prolyl cis-trans isomerase activity"/>
    <property type="evidence" value="ECO:0007669"/>
    <property type="project" value="UniProtKB-EC"/>
</dbReference>
<feature type="domain" description="PPIase FKBP-type" evidence="5">
    <location>
        <begin position="75"/>
        <end position="176"/>
    </location>
</feature>
<evidence type="ECO:0000313" key="6">
    <source>
        <dbReference type="EMBL" id="MFC0317778.1"/>
    </source>
</evidence>
<keyword evidence="3 4" id="KW-0697">Rotamase</keyword>
<dbReference type="EC" id="5.2.1.8" evidence="2 4"/>